<evidence type="ECO:0000313" key="8">
    <source>
        <dbReference type="EMBL" id="KAK3322493.1"/>
    </source>
</evidence>
<proteinExistence type="inferred from homology"/>
<evidence type="ECO:0000256" key="4">
    <source>
        <dbReference type="ARBA" id="ARBA00047960"/>
    </source>
</evidence>
<dbReference type="GO" id="GO:0006749">
    <property type="term" value="P:glutathione metabolic process"/>
    <property type="evidence" value="ECO:0007669"/>
    <property type="project" value="TreeGrafter"/>
</dbReference>
<dbReference type="Proteomes" id="UP001283341">
    <property type="component" value="Unassembled WGS sequence"/>
</dbReference>
<dbReference type="SUPFAM" id="SSF52833">
    <property type="entry name" value="Thioredoxin-like"/>
    <property type="match status" value="1"/>
</dbReference>
<dbReference type="PANTHER" id="PTHR42943">
    <property type="entry name" value="GLUTATHIONE S-TRANSFERASE KAPPA"/>
    <property type="match status" value="1"/>
</dbReference>
<comment type="caution">
    <text evidence="8">The sequence shown here is derived from an EMBL/GenBank/DDBJ whole genome shotgun (WGS) entry which is preliminary data.</text>
</comment>
<dbReference type="FunFam" id="3.40.30.10:FF:000096">
    <property type="entry name" value="Glutathione S-transferase kappa"/>
    <property type="match status" value="1"/>
</dbReference>
<feature type="domain" description="DSBA-like thioredoxin" evidence="7">
    <location>
        <begin position="5"/>
        <end position="122"/>
    </location>
</feature>
<sequence>MGGRIDCYLDIISFYSYLTYLDLIKNRAVLDSHGVQVEFHPVFLGGINAGSGNKPPWTLPAKAHYGQYDFKRSVARFPGLVVQPPKDLMAVALTVVPLRALLFIKRNHSRQTFETALHYLMYRIWSPPDNMDLSKPENVIKALSEVPHDFKGHLQKKSPPNSPLLFTADEVKTIMQSTASQEIKDLLKNTTQDALDKGAFGAPWLWVTNSKGRAEPFFGSDRFHFIYKFLDLPVQELALLPVAGDRSKL</sequence>
<evidence type="ECO:0000313" key="9">
    <source>
        <dbReference type="Proteomes" id="UP001283341"/>
    </source>
</evidence>
<dbReference type="Pfam" id="PF01323">
    <property type="entry name" value="DSBA"/>
    <property type="match status" value="1"/>
</dbReference>
<evidence type="ECO:0000256" key="2">
    <source>
        <dbReference type="ARBA" id="ARBA00012452"/>
    </source>
</evidence>
<comment type="catalytic activity">
    <reaction evidence="4">
        <text>RX + glutathione = an S-substituted glutathione + a halide anion + H(+)</text>
        <dbReference type="Rhea" id="RHEA:16437"/>
        <dbReference type="ChEBI" id="CHEBI:15378"/>
        <dbReference type="ChEBI" id="CHEBI:16042"/>
        <dbReference type="ChEBI" id="CHEBI:17792"/>
        <dbReference type="ChEBI" id="CHEBI:57925"/>
        <dbReference type="ChEBI" id="CHEBI:90779"/>
        <dbReference type="EC" id="2.5.1.18"/>
    </reaction>
</comment>
<dbReference type="GO" id="GO:0004602">
    <property type="term" value="F:glutathione peroxidase activity"/>
    <property type="evidence" value="ECO:0007669"/>
    <property type="project" value="TreeGrafter"/>
</dbReference>
<dbReference type="GO" id="GO:0005739">
    <property type="term" value="C:mitochondrion"/>
    <property type="evidence" value="ECO:0007669"/>
    <property type="project" value="TreeGrafter"/>
</dbReference>
<dbReference type="Gene3D" id="3.40.30.10">
    <property type="entry name" value="Glutaredoxin"/>
    <property type="match status" value="1"/>
</dbReference>
<dbReference type="EMBL" id="JAUEDM010000003">
    <property type="protein sequence ID" value="KAK3322493.1"/>
    <property type="molecule type" value="Genomic_DNA"/>
</dbReference>
<dbReference type="GO" id="GO:0004364">
    <property type="term" value="F:glutathione transferase activity"/>
    <property type="evidence" value="ECO:0007669"/>
    <property type="project" value="UniProtKB-EC"/>
</dbReference>
<dbReference type="InterPro" id="IPR036249">
    <property type="entry name" value="Thioredoxin-like_sf"/>
</dbReference>
<dbReference type="InterPro" id="IPR051924">
    <property type="entry name" value="GST_Kappa/NadH"/>
</dbReference>
<dbReference type="PANTHER" id="PTHR42943:SF13">
    <property type="entry name" value="GLUTATHIONE S-TRANSFERASE KAPPA-RELATED"/>
    <property type="match status" value="1"/>
</dbReference>
<keyword evidence="3" id="KW-0808">Transferase</keyword>
<dbReference type="EC" id="2.5.1.18" evidence="2"/>
<gene>
    <name evidence="8" type="ORF">B0H66DRAFT_620134</name>
</gene>
<reference evidence="8" key="1">
    <citation type="journal article" date="2023" name="Mol. Phylogenet. Evol.">
        <title>Genome-scale phylogeny and comparative genomics of the fungal order Sordariales.</title>
        <authorList>
            <person name="Hensen N."/>
            <person name="Bonometti L."/>
            <person name="Westerberg I."/>
            <person name="Brannstrom I.O."/>
            <person name="Guillou S."/>
            <person name="Cros-Aarteil S."/>
            <person name="Calhoun S."/>
            <person name="Haridas S."/>
            <person name="Kuo A."/>
            <person name="Mondo S."/>
            <person name="Pangilinan J."/>
            <person name="Riley R."/>
            <person name="LaButti K."/>
            <person name="Andreopoulos B."/>
            <person name="Lipzen A."/>
            <person name="Chen C."/>
            <person name="Yan M."/>
            <person name="Daum C."/>
            <person name="Ng V."/>
            <person name="Clum A."/>
            <person name="Steindorff A."/>
            <person name="Ohm R.A."/>
            <person name="Martin F."/>
            <person name="Silar P."/>
            <person name="Natvig D.O."/>
            <person name="Lalanne C."/>
            <person name="Gautier V."/>
            <person name="Ament-Velasquez S.L."/>
            <person name="Kruys A."/>
            <person name="Hutchinson M.I."/>
            <person name="Powell A.J."/>
            <person name="Barry K."/>
            <person name="Miller A.N."/>
            <person name="Grigoriev I.V."/>
            <person name="Debuchy R."/>
            <person name="Gladieux P."/>
            <person name="Hiltunen Thoren M."/>
            <person name="Johannesson H."/>
        </authorList>
    </citation>
    <scope>NUCLEOTIDE SEQUENCE</scope>
    <source>
        <strain evidence="8">CBS 118394</strain>
    </source>
</reference>
<organism evidence="8 9">
    <name type="scientific">Apodospora peruviana</name>
    <dbReference type="NCBI Taxonomy" id="516989"/>
    <lineage>
        <taxon>Eukaryota</taxon>
        <taxon>Fungi</taxon>
        <taxon>Dikarya</taxon>
        <taxon>Ascomycota</taxon>
        <taxon>Pezizomycotina</taxon>
        <taxon>Sordariomycetes</taxon>
        <taxon>Sordariomycetidae</taxon>
        <taxon>Sordariales</taxon>
        <taxon>Lasiosphaeriaceae</taxon>
        <taxon>Apodospora</taxon>
    </lineage>
</organism>
<evidence type="ECO:0000256" key="1">
    <source>
        <dbReference type="ARBA" id="ARBA00006494"/>
    </source>
</evidence>
<name>A0AAE0ICK7_9PEZI</name>
<evidence type="ECO:0000256" key="5">
    <source>
        <dbReference type="ARBA" id="ARBA00073833"/>
    </source>
</evidence>
<reference evidence="8" key="2">
    <citation type="submission" date="2023-06" db="EMBL/GenBank/DDBJ databases">
        <authorList>
            <consortium name="Lawrence Berkeley National Laboratory"/>
            <person name="Haridas S."/>
            <person name="Hensen N."/>
            <person name="Bonometti L."/>
            <person name="Westerberg I."/>
            <person name="Brannstrom I.O."/>
            <person name="Guillou S."/>
            <person name="Cros-Aarteil S."/>
            <person name="Calhoun S."/>
            <person name="Kuo A."/>
            <person name="Mondo S."/>
            <person name="Pangilinan J."/>
            <person name="Riley R."/>
            <person name="Labutti K."/>
            <person name="Andreopoulos B."/>
            <person name="Lipzen A."/>
            <person name="Chen C."/>
            <person name="Yanf M."/>
            <person name="Daum C."/>
            <person name="Ng V."/>
            <person name="Clum A."/>
            <person name="Steindorff A."/>
            <person name="Ohm R."/>
            <person name="Martin F."/>
            <person name="Silar P."/>
            <person name="Natvig D."/>
            <person name="Lalanne C."/>
            <person name="Gautier V."/>
            <person name="Ament-Velasquez S.L."/>
            <person name="Kruys A."/>
            <person name="Hutchinson M.I."/>
            <person name="Powell A.J."/>
            <person name="Barry K."/>
            <person name="Miller A.N."/>
            <person name="Grigoriev I.V."/>
            <person name="Debuchy R."/>
            <person name="Gladieux P."/>
            <person name="Thoren M.H."/>
            <person name="Johannesson H."/>
        </authorList>
    </citation>
    <scope>NUCLEOTIDE SEQUENCE</scope>
    <source>
        <strain evidence="8">CBS 118394</strain>
    </source>
</reference>
<evidence type="ECO:0000256" key="6">
    <source>
        <dbReference type="ARBA" id="ARBA00083519"/>
    </source>
</evidence>
<evidence type="ECO:0000256" key="3">
    <source>
        <dbReference type="ARBA" id="ARBA00022679"/>
    </source>
</evidence>
<comment type="similarity">
    <text evidence="1">Belongs to the GST superfamily. Kappa family.</text>
</comment>
<accession>A0AAE0ICK7</accession>
<dbReference type="GO" id="GO:0005777">
    <property type="term" value="C:peroxisome"/>
    <property type="evidence" value="ECO:0007669"/>
    <property type="project" value="TreeGrafter"/>
</dbReference>
<protein>
    <recommendedName>
        <fullName evidence="5">Glutathione S-transferase kappa 1</fullName>
        <ecNumber evidence="2">2.5.1.18</ecNumber>
    </recommendedName>
    <alternativeName>
        <fullName evidence="6">GST class-kappa</fullName>
    </alternativeName>
</protein>
<keyword evidence="9" id="KW-1185">Reference proteome</keyword>
<dbReference type="InterPro" id="IPR001853">
    <property type="entry name" value="DSBA-like_thioredoxin_dom"/>
</dbReference>
<evidence type="ECO:0000259" key="7">
    <source>
        <dbReference type="Pfam" id="PF01323"/>
    </source>
</evidence>
<dbReference type="AlphaFoldDB" id="A0AAE0ICK7"/>